<evidence type="ECO:0000256" key="1">
    <source>
        <dbReference type="SAM" id="MobiDB-lite"/>
    </source>
</evidence>
<feature type="transmembrane region" description="Helical" evidence="2">
    <location>
        <begin position="542"/>
        <end position="562"/>
    </location>
</feature>
<accession>A0A7S4CM61</accession>
<feature type="region of interest" description="Disordered" evidence="1">
    <location>
        <begin position="15"/>
        <end position="50"/>
    </location>
</feature>
<reference evidence="3" key="1">
    <citation type="submission" date="2021-01" db="EMBL/GenBank/DDBJ databases">
        <authorList>
            <person name="Corre E."/>
            <person name="Pelletier E."/>
            <person name="Niang G."/>
            <person name="Scheremetjew M."/>
            <person name="Finn R."/>
            <person name="Kale V."/>
            <person name="Holt S."/>
            <person name="Cochrane G."/>
            <person name="Meng A."/>
            <person name="Brown T."/>
            <person name="Cohen L."/>
        </authorList>
    </citation>
    <scope>NUCLEOTIDE SEQUENCE</scope>
    <source>
        <strain evidence="3">CCMP1594</strain>
    </source>
</reference>
<feature type="compositionally biased region" description="Basic and acidic residues" evidence="1">
    <location>
        <begin position="231"/>
        <end position="255"/>
    </location>
</feature>
<sequence length="586" mass="66276">MALLVAANALSPNTNRVAAPHTRAPGLVRGSQDPRALRPTTPLRAGEDPTLQDLEEAAKLVEETKRMDAKQQKADKLDSKVGLDMWREKTGKEQHLDRDRAREANQATIDRKRRADSQRKAVELNGGVADDLEALAEEEAVLLDQKYAARDVAARKAELESMMADLDSKIEEQKQWQGSMQDALSKILEGYKMQERLSKFEEFSKEGATAEKAQVARQVDEKKKAKAGLDMWREKTGKEPQLEVERQRKVQEKAITKKRNAQRREADALYPSADEEEEEMIAEMEALEARVGLLQQDLEANRRWNLAAQQVLQKEAEEITKDDAMLSIEDSQTKTSDKDMIRVKQQHEERRQKLRGLDLWRVKTGKDVTDPNLKKLKKSITKARHSYRESKKDAEVAAGETAEDAMVELDQQVEYAEVAALVSRIEAIETQLERAEAFRTTVQEALGDETEDAYLNLEEQYLDEAEGAKMKNKRLRSEKKEQKDGIQMHREKTGRPDYASSEEQSKKVSRIRKERRNSDDDEDMGPGAVGAPGGSSFMGISMPLGMGMIGLGVGVLGGLYFLQTKYMPPDMYLRENESQSYYSTIV</sequence>
<proteinExistence type="predicted"/>
<dbReference type="EMBL" id="HBJA01035204">
    <property type="protein sequence ID" value="CAE0800745.1"/>
    <property type="molecule type" value="Transcribed_RNA"/>
</dbReference>
<gene>
    <name evidence="3" type="ORF">EGYM00163_LOCUS11866</name>
</gene>
<keyword evidence="2" id="KW-1133">Transmembrane helix</keyword>
<feature type="region of interest" description="Disordered" evidence="1">
    <location>
        <begin position="226"/>
        <end position="277"/>
    </location>
</feature>
<feature type="compositionally biased region" description="Basic and acidic residues" evidence="1">
    <location>
        <begin position="478"/>
        <end position="495"/>
    </location>
</feature>
<evidence type="ECO:0000313" key="3">
    <source>
        <dbReference type="EMBL" id="CAE0800745.1"/>
    </source>
</evidence>
<dbReference type="AlphaFoldDB" id="A0A7S4CM61"/>
<feature type="region of interest" description="Disordered" evidence="1">
    <location>
        <begin position="468"/>
        <end position="534"/>
    </location>
</feature>
<feature type="compositionally biased region" description="Basic and acidic residues" evidence="1">
    <location>
        <begin position="331"/>
        <end position="349"/>
    </location>
</feature>
<evidence type="ECO:0000256" key="2">
    <source>
        <dbReference type="SAM" id="Phobius"/>
    </source>
</evidence>
<feature type="region of interest" description="Disordered" evidence="1">
    <location>
        <begin position="323"/>
        <end position="349"/>
    </location>
</feature>
<keyword evidence="2" id="KW-0812">Transmembrane</keyword>
<protein>
    <submittedName>
        <fullName evidence="3">Uncharacterized protein</fullName>
    </submittedName>
</protein>
<name>A0A7S4CM61_9EUGL</name>
<feature type="region of interest" description="Disordered" evidence="1">
    <location>
        <begin position="65"/>
        <end position="119"/>
    </location>
</feature>
<keyword evidence="2" id="KW-0472">Membrane</keyword>
<organism evidence="3">
    <name type="scientific">Eutreptiella gymnastica</name>
    <dbReference type="NCBI Taxonomy" id="73025"/>
    <lineage>
        <taxon>Eukaryota</taxon>
        <taxon>Discoba</taxon>
        <taxon>Euglenozoa</taxon>
        <taxon>Euglenida</taxon>
        <taxon>Spirocuta</taxon>
        <taxon>Euglenophyceae</taxon>
        <taxon>Eutreptiales</taxon>
        <taxon>Eutreptiaceae</taxon>
        <taxon>Eutreptiella</taxon>
    </lineage>
</organism>